<dbReference type="SUPFAM" id="SSF56601">
    <property type="entry name" value="beta-lactamase/transpeptidase-like"/>
    <property type="match status" value="1"/>
</dbReference>
<dbReference type="Gene3D" id="3.40.710.10">
    <property type="entry name" value="DD-peptidase/beta-lactamase superfamily"/>
    <property type="match status" value="1"/>
</dbReference>
<dbReference type="RefSeq" id="XP_033464326.1">
    <property type="nucleotide sequence ID" value="XM_033608307.1"/>
</dbReference>
<dbReference type="OrthoDB" id="428260at2759"/>
<proteinExistence type="predicted"/>
<name>A0A6J3MH72_9PEZI</name>
<dbReference type="Pfam" id="PF00144">
    <property type="entry name" value="Beta-lactamase"/>
    <property type="match status" value="1"/>
</dbReference>
<dbReference type="PANTHER" id="PTHR43283:SF3">
    <property type="entry name" value="BETA-LACTAMASE FAMILY PROTEIN (AFU_ORTHOLOGUE AFUA_5G07500)"/>
    <property type="match status" value="1"/>
</dbReference>
<dbReference type="Proteomes" id="UP000504637">
    <property type="component" value="Unplaced"/>
</dbReference>
<sequence>MADLKPRDTITTCLNDITRDETNGVAGLVFVAIDKHGEQIAAQASGTIGLDIKEPMTTETVFWIASCTKVLTVIACLQAVEKQQLALDDHEQVYNLCPELRAVKVLQDDGSLVDKKQDITLRRLLSHTAGFGYEFSNDKLLRYGRPVGFDVFHADMKTILAMPLVNQPGETWEYGINVDWAGIMLERATGVRLNDLIQRDICRPLGLHALSLLPGPEMVAKLAHMHQRWPGNSHIETRDHLYREPLLAANDTDKDRLFHSGGAGGFATPANFVQVLAVLLNNGEHSQTGARILKPETVDLMFENQIPHLPDFARVPSPASKPEIANASQETYPQEGNPPQGWSFAGFSIQEPGASLRGRGTVWWAGIANLFWWCDRENGVAGMIASQIMPFGDLDVINAWSSCESVVYELMMSKTS</sequence>
<feature type="domain" description="Beta-lactamase-related" evidence="1">
    <location>
        <begin position="25"/>
        <end position="392"/>
    </location>
</feature>
<reference evidence="3" key="3">
    <citation type="submission" date="2025-08" db="UniProtKB">
        <authorList>
            <consortium name="RefSeq"/>
        </authorList>
    </citation>
    <scope>IDENTIFICATION</scope>
    <source>
        <strain evidence="3">CBS 342.82</strain>
    </source>
</reference>
<reference evidence="3" key="2">
    <citation type="submission" date="2020-04" db="EMBL/GenBank/DDBJ databases">
        <authorList>
            <consortium name="NCBI Genome Project"/>
        </authorList>
    </citation>
    <scope>NUCLEOTIDE SEQUENCE</scope>
    <source>
        <strain evidence="3">CBS 342.82</strain>
    </source>
</reference>
<dbReference type="GeneID" id="54366107"/>
<accession>A0A6J3MH72</accession>
<dbReference type="AlphaFoldDB" id="A0A6J3MH72"/>
<evidence type="ECO:0000259" key="1">
    <source>
        <dbReference type="Pfam" id="PF00144"/>
    </source>
</evidence>
<dbReference type="InterPro" id="IPR050789">
    <property type="entry name" value="Diverse_Enzym_Activities"/>
</dbReference>
<dbReference type="InterPro" id="IPR012338">
    <property type="entry name" value="Beta-lactam/transpept-like"/>
</dbReference>
<dbReference type="InterPro" id="IPR001466">
    <property type="entry name" value="Beta-lactam-related"/>
</dbReference>
<dbReference type="PANTHER" id="PTHR43283">
    <property type="entry name" value="BETA-LACTAMASE-RELATED"/>
    <property type="match status" value="1"/>
</dbReference>
<protein>
    <submittedName>
        <fullName evidence="3">Beta-lactamase/transpeptidase-like protein</fullName>
    </submittedName>
</protein>
<gene>
    <name evidence="3" type="ORF">K489DRAFT_427678</name>
</gene>
<evidence type="ECO:0000313" key="3">
    <source>
        <dbReference type="RefSeq" id="XP_033464326.1"/>
    </source>
</evidence>
<keyword evidence="2" id="KW-1185">Reference proteome</keyword>
<organism evidence="3">
    <name type="scientific">Dissoconium aciculare CBS 342.82</name>
    <dbReference type="NCBI Taxonomy" id="1314786"/>
    <lineage>
        <taxon>Eukaryota</taxon>
        <taxon>Fungi</taxon>
        <taxon>Dikarya</taxon>
        <taxon>Ascomycota</taxon>
        <taxon>Pezizomycotina</taxon>
        <taxon>Dothideomycetes</taxon>
        <taxon>Dothideomycetidae</taxon>
        <taxon>Mycosphaerellales</taxon>
        <taxon>Dissoconiaceae</taxon>
        <taxon>Dissoconium</taxon>
    </lineage>
</organism>
<evidence type="ECO:0000313" key="2">
    <source>
        <dbReference type="Proteomes" id="UP000504637"/>
    </source>
</evidence>
<reference evidence="3" key="1">
    <citation type="submission" date="2020-01" db="EMBL/GenBank/DDBJ databases">
        <authorList>
            <consortium name="DOE Joint Genome Institute"/>
            <person name="Haridas S."/>
            <person name="Albert R."/>
            <person name="Binder M."/>
            <person name="Bloem J."/>
            <person name="Labutti K."/>
            <person name="Salamov A."/>
            <person name="Andreopoulos B."/>
            <person name="Baker S.E."/>
            <person name="Barry K."/>
            <person name="Bills G."/>
            <person name="Bluhm B.H."/>
            <person name="Cannon C."/>
            <person name="Castanera R."/>
            <person name="Culley D.E."/>
            <person name="Daum C."/>
            <person name="Ezra D."/>
            <person name="Gonzalez J.B."/>
            <person name="Henrissat B."/>
            <person name="Kuo A."/>
            <person name="Liang C."/>
            <person name="Lipzen A."/>
            <person name="Lutzoni F."/>
            <person name="Magnuson J."/>
            <person name="Mondo S."/>
            <person name="Nolan M."/>
            <person name="Ohm R."/>
            <person name="Pangilinan J."/>
            <person name="Park H.-J."/>
            <person name="Ramirez L."/>
            <person name="Alfaro M."/>
            <person name="Sun H."/>
            <person name="Tritt A."/>
            <person name="Yoshinaga Y."/>
            <person name="Zwiers L.-H."/>
            <person name="Turgeon B.G."/>
            <person name="Goodwin S.B."/>
            <person name="Spatafora J.W."/>
            <person name="Crous P.W."/>
            <person name="Grigoriev I.V."/>
        </authorList>
    </citation>
    <scope>NUCLEOTIDE SEQUENCE</scope>
    <source>
        <strain evidence="3">CBS 342.82</strain>
    </source>
</reference>